<keyword evidence="3" id="KW-1015">Disulfide bond</keyword>
<dbReference type="InterPro" id="IPR028994">
    <property type="entry name" value="Integrin_alpha_N"/>
</dbReference>
<comment type="caution">
    <text evidence="5">The sequence shown here is derived from an EMBL/GenBank/DDBJ whole genome shotgun (WGS) entry which is preliminary data.</text>
</comment>
<evidence type="ECO:0000256" key="1">
    <source>
        <dbReference type="ARBA" id="ARBA00022729"/>
    </source>
</evidence>
<proteinExistence type="predicted"/>
<dbReference type="InterPro" id="IPR011936">
    <property type="entry name" value="Myxo_disulph_rpt"/>
</dbReference>
<dbReference type="EMBL" id="JABBJJ010000002">
    <property type="protein sequence ID" value="NMO13399.1"/>
    <property type="molecule type" value="Genomic_DNA"/>
</dbReference>
<dbReference type="Pfam" id="PF13948">
    <property type="entry name" value="DUF4215"/>
    <property type="match status" value="1"/>
</dbReference>
<dbReference type="AlphaFoldDB" id="A0A848L447"/>
<dbReference type="InterPro" id="IPR013517">
    <property type="entry name" value="FG-GAP"/>
</dbReference>
<gene>
    <name evidence="5" type="ORF">HG543_00745</name>
</gene>
<dbReference type="Pfam" id="PF07645">
    <property type="entry name" value="EGF_CA"/>
    <property type="match status" value="1"/>
</dbReference>
<evidence type="ECO:0000313" key="6">
    <source>
        <dbReference type="Proteomes" id="UP000518300"/>
    </source>
</evidence>
<dbReference type="PANTHER" id="PTHR46580:SF2">
    <property type="entry name" value="MAM DOMAIN-CONTAINING PROTEIN"/>
    <property type="match status" value="1"/>
</dbReference>
<dbReference type="CDD" id="cd00054">
    <property type="entry name" value="EGF_CA"/>
    <property type="match status" value="1"/>
</dbReference>
<feature type="domain" description="NOTCH1 EGF-like calcium-binding" evidence="4">
    <location>
        <begin position="291"/>
        <end position="322"/>
    </location>
</feature>
<dbReference type="InterPro" id="IPR018097">
    <property type="entry name" value="EGF_Ca-bd_CS"/>
</dbReference>
<dbReference type="SUPFAM" id="SSF69318">
    <property type="entry name" value="Integrin alpha N-terminal domain"/>
    <property type="match status" value="1"/>
</dbReference>
<dbReference type="NCBIfam" id="TIGR02232">
    <property type="entry name" value="myxo_disulf_rpt"/>
    <property type="match status" value="1"/>
</dbReference>
<keyword evidence="6" id="KW-1185">Reference proteome</keyword>
<dbReference type="Gene3D" id="2.30.30.100">
    <property type="match status" value="6"/>
</dbReference>
<evidence type="ECO:0000256" key="2">
    <source>
        <dbReference type="ARBA" id="ARBA00022737"/>
    </source>
</evidence>
<accession>A0A848L447</accession>
<dbReference type="GO" id="GO:0005509">
    <property type="term" value="F:calcium ion binding"/>
    <property type="evidence" value="ECO:0007669"/>
    <property type="project" value="InterPro"/>
</dbReference>
<evidence type="ECO:0000259" key="4">
    <source>
        <dbReference type="Pfam" id="PF07645"/>
    </source>
</evidence>
<dbReference type="Gene3D" id="2.10.25.10">
    <property type="entry name" value="Laminin"/>
    <property type="match status" value="1"/>
</dbReference>
<sequence length="717" mass="73088">MDCMSMVLEGLSNGCRRTFAIKVLRAEQWGARNGVVHSMRRGGPFRASSCFSGGRHSMRSHLGMLWSWGLGVTLALSLGACAVESLEEKVGPPENAVSQEDDAALTRERPEASLTWDPYADAVASGTTATVLNSSAALGAPDGQAATLLGLLNTALVLDLGQGEEGTGDLRVYYQGLSLALVAQVDFLKADGTFIGSSSLHLMELGLGTHIAVATYPGNVPYRYVRLRGSVLALYLVDAVETSLRPICGDGVLGGFEVCDDGNQLSGDGCNSVCTVEPGYACTGQPSICTDIDECANGTANCQPNEICVNTPGSYTCEPDLCAGVVCAPLDECHVAGTCDSATGLCSNPTAPDGTLCGGGICEAGVCRAPVLDFQPHQDSPAGTRPYGVAVGDINNDGRLDVAFTLITSALVSVQLGNGDGTFGAASTFPVGSNPKFVEIADFNGDGNADLAVGGYINSMHSVSILLGNGDGTFQGRVDYNVNSADPSGVKVADYNGDGKLDIATANFVGSTVSILLGNGDGTFQAAVPHAMPGTPNSVATVDLNGDGKLDIVTGNYNGRSVGVLLGNGDGTFQSAVTTPLGRFVQVVAVGDLNGDGRADVAASLFNDKLVSVLLGNGDGTFQSAVDYPVANGAGDLHIADFNGDGRADLAGTLFSSNAVGVLLGNGDGTLQPAINFAVGTGPFFMAVGDLNGDGKRDIVTGNYSGGTSSVLLNASH</sequence>
<evidence type="ECO:0000256" key="3">
    <source>
        <dbReference type="ARBA" id="ARBA00023157"/>
    </source>
</evidence>
<protein>
    <submittedName>
        <fullName evidence="5">DUF4215 domain-containing protein</fullName>
    </submittedName>
</protein>
<dbReference type="Pfam" id="PF13517">
    <property type="entry name" value="FG-GAP_3"/>
    <property type="match status" value="2"/>
</dbReference>
<reference evidence="5 6" key="1">
    <citation type="submission" date="2020-04" db="EMBL/GenBank/DDBJ databases">
        <title>Draft genome of Pyxidicoccus fallax type strain.</title>
        <authorList>
            <person name="Whitworth D.E."/>
        </authorList>
    </citation>
    <scope>NUCLEOTIDE SEQUENCE [LARGE SCALE GENOMIC DNA]</scope>
    <source>
        <strain evidence="5 6">DSM 14698</strain>
    </source>
</reference>
<dbReference type="InterPro" id="IPR049883">
    <property type="entry name" value="NOTCH1_EGF-like"/>
</dbReference>
<dbReference type="Proteomes" id="UP000518300">
    <property type="component" value="Unassembled WGS sequence"/>
</dbReference>
<name>A0A848L447_9BACT</name>
<evidence type="ECO:0000313" key="5">
    <source>
        <dbReference type="EMBL" id="NMO13399.1"/>
    </source>
</evidence>
<organism evidence="5 6">
    <name type="scientific">Pyxidicoccus fallax</name>
    <dbReference type="NCBI Taxonomy" id="394095"/>
    <lineage>
        <taxon>Bacteria</taxon>
        <taxon>Pseudomonadati</taxon>
        <taxon>Myxococcota</taxon>
        <taxon>Myxococcia</taxon>
        <taxon>Myxococcales</taxon>
        <taxon>Cystobacterineae</taxon>
        <taxon>Myxococcaceae</taxon>
        <taxon>Pyxidicoccus</taxon>
    </lineage>
</organism>
<dbReference type="PROSITE" id="PS01187">
    <property type="entry name" value="EGF_CA"/>
    <property type="match status" value="1"/>
</dbReference>
<dbReference type="PANTHER" id="PTHR46580">
    <property type="entry name" value="SENSOR KINASE-RELATED"/>
    <property type="match status" value="1"/>
</dbReference>
<keyword evidence="2" id="KW-0677">Repeat</keyword>
<keyword evidence="1" id="KW-0732">Signal</keyword>